<gene>
    <name evidence="2" type="ORF">PR048_014985</name>
</gene>
<evidence type="ECO:0000256" key="1">
    <source>
        <dbReference type="SAM" id="MobiDB-lite"/>
    </source>
</evidence>
<keyword evidence="3" id="KW-1185">Reference proteome</keyword>
<comment type="caution">
    <text evidence="2">The sequence shown here is derived from an EMBL/GenBank/DDBJ whole genome shotgun (WGS) entry which is preliminary data.</text>
</comment>
<dbReference type="EMBL" id="JARBHB010000005">
    <property type="protein sequence ID" value="KAJ8883145.1"/>
    <property type="molecule type" value="Genomic_DNA"/>
</dbReference>
<proteinExistence type="predicted"/>
<reference evidence="2 3" key="1">
    <citation type="submission" date="2023-02" db="EMBL/GenBank/DDBJ databases">
        <title>LHISI_Scaffold_Assembly.</title>
        <authorList>
            <person name="Stuart O.P."/>
            <person name="Cleave R."/>
            <person name="Magrath M.J.L."/>
            <person name="Mikheyev A.S."/>
        </authorList>
    </citation>
    <scope>NUCLEOTIDE SEQUENCE [LARGE SCALE GENOMIC DNA]</scope>
    <source>
        <strain evidence="2">Daus_M_001</strain>
        <tissue evidence="2">Leg muscle</tissue>
    </source>
</reference>
<dbReference type="Proteomes" id="UP001159363">
    <property type="component" value="Chromosome 4"/>
</dbReference>
<evidence type="ECO:0000313" key="2">
    <source>
        <dbReference type="EMBL" id="KAJ8883145.1"/>
    </source>
</evidence>
<dbReference type="PANTHER" id="PTHR46114:SF1">
    <property type="entry name" value="ZAD DOMAIN-CONTAINING PROTEIN"/>
    <property type="match status" value="1"/>
</dbReference>
<dbReference type="PANTHER" id="PTHR46114">
    <property type="entry name" value="APPLE DOMAIN-CONTAINING PROTEIN"/>
    <property type="match status" value="1"/>
</dbReference>
<evidence type="ECO:0000313" key="3">
    <source>
        <dbReference type="Proteomes" id="UP001159363"/>
    </source>
</evidence>
<feature type="region of interest" description="Disordered" evidence="1">
    <location>
        <begin position="573"/>
        <end position="610"/>
    </location>
</feature>
<accession>A0ABQ9HFU4</accession>
<sequence>MFRIQIIDLTLTRQTLILKTHAKLAFVERSGHRVAFFVDPAGVAIAFDLVTPPLLYWPRWPPFAFQLFVFNVTQPNTACRPRFPGLAPEEALLGVRLVTPATVCIRQKDSTTAIKCHYALSPIPHSKVLPVPHSPAHVSVEDECEEEYVMEIWQVERDATFQASTSSSEHRMITPGELNDLVSALNLSKKTSELLVLCRKGWNFLHVDTTDMDEKGAGFLYSREKFVRVSDLKIKEGIFVGPQIRALFSDRHFEDLLSIIEKFAGNTLKGGALNVSSTVESLETVRVARRSMGGEGTGHVRETMENRNQDARTGIRTHVLPNESPKPNTVPPRSMVAQYALVARLECLCGAGMKGWGKREIPEKTCRPTESAGTIPTCENPVTRPGHRGSLYVVLIRKTTAAALTLTSTSIIRSSRHPTEKAANVWMAALVHAGPWSRIRLTSRWPRHATISHTNHKLSCITSCRRETDPLPSDWSRNSYMAFCNTRRERLCLPQPGWRLRRRGTFLIDAAGEIKGKGRLNPPGQSRGHPDPLSPFTCHAGMWDVSRPHRPLPCRNPPPARRIDCSWPRGRTTWLDHPSTAGERRTPQRRAPSGIRPSAGPKSSELQACSQNRGWRVTSERLDSKCYRLFAPIARVSFRLSGATAASSLGDFRVSGKVPLCASVSPISIDNMPHRCCVTGCNGNYENAPRRRDLVGVLALLKKPTHRNFWVMCLRPCKYKPHPDCRQSCEGCLAECEIEVRYRRRQETARRRRARCLWCEWTEGRDIRLVKANVREDARITLEHCGLVGIGLN</sequence>
<name>A0ABQ9HFU4_9NEOP</name>
<feature type="region of interest" description="Disordered" evidence="1">
    <location>
        <begin position="514"/>
        <end position="533"/>
    </location>
</feature>
<organism evidence="2 3">
    <name type="scientific">Dryococelus australis</name>
    <dbReference type="NCBI Taxonomy" id="614101"/>
    <lineage>
        <taxon>Eukaryota</taxon>
        <taxon>Metazoa</taxon>
        <taxon>Ecdysozoa</taxon>
        <taxon>Arthropoda</taxon>
        <taxon>Hexapoda</taxon>
        <taxon>Insecta</taxon>
        <taxon>Pterygota</taxon>
        <taxon>Neoptera</taxon>
        <taxon>Polyneoptera</taxon>
        <taxon>Phasmatodea</taxon>
        <taxon>Verophasmatodea</taxon>
        <taxon>Anareolatae</taxon>
        <taxon>Phasmatidae</taxon>
        <taxon>Eurycanthinae</taxon>
        <taxon>Dryococelus</taxon>
    </lineage>
</organism>
<protein>
    <submittedName>
        <fullName evidence="2">Uncharacterized protein</fullName>
    </submittedName>
</protein>